<evidence type="ECO:0000313" key="3">
    <source>
        <dbReference type="Proteomes" id="UP001152622"/>
    </source>
</evidence>
<evidence type="ECO:0000256" key="1">
    <source>
        <dbReference type="SAM" id="MobiDB-lite"/>
    </source>
</evidence>
<keyword evidence="3" id="KW-1185">Reference proteome</keyword>
<dbReference type="AlphaFoldDB" id="A0A9Q1INU8"/>
<feature type="region of interest" description="Disordered" evidence="1">
    <location>
        <begin position="74"/>
        <end position="101"/>
    </location>
</feature>
<accession>A0A9Q1INU8</accession>
<comment type="caution">
    <text evidence="2">The sequence shown here is derived from an EMBL/GenBank/DDBJ whole genome shotgun (WGS) entry which is preliminary data.</text>
</comment>
<feature type="compositionally biased region" description="Polar residues" evidence="1">
    <location>
        <begin position="1"/>
        <end position="18"/>
    </location>
</feature>
<evidence type="ECO:0000313" key="2">
    <source>
        <dbReference type="EMBL" id="KAJ8347670.1"/>
    </source>
</evidence>
<feature type="region of interest" description="Disordered" evidence="1">
    <location>
        <begin position="1"/>
        <end position="43"/>
    </location>
</feature>
<protein>
    <submittedName>
        <fullName evidence="2">Uncharacterized protein</fullName>
    </submittedName>
</protein>
<dbReference type="EMBL" id="JAINUF010000010">
    <property type="protein sequence ID" value="KAJ8347670.1"/>
    <property type="molecule type" value="Genomic_DNA"/>
</dbReference>
<gene>
    <name evidence="2" type="ORF">SKAU_G00262590</name>
</gene>
<sequence length="116" mass="12491">MKATHTTAAAVLSSQSTREALPEKRLLSSSGGPNRAAEQRQQQSVELCGTAAGSVRVPRGAVDFGRETARCSQLRQGSVRQPHVHAVSPIRPPDMADQGRLGINNSHKWELLLRAT</sequence>
<reference evidence="2" key="1">
    <citation type="journal article" date="2023" name="Science">
        <title>Genome structures resolve the early diversification of teleost fishes.</title>
        <authorList>
            <person name="Parey E."/>
            <person name="Louis A."/>
            <person name="Montfort J."/>
            <person name="Bouchez O."/>
            <person name="Roques C."/>
            <person name="Iampietro C."/>
            <person name="Lluch J."/>
            <person name="Castinel A."/>
            <person name="Donnadieu C."/>
            <person name="Desvignes T."/>
            <person name="Floi Bucao C."/>
            <person name="Jouanno E."/>
            <person name="Wen M."/>
            <person name="Mejri S."/>
            <person name="Dirks R."/>
            <person name="Jansen H."/>
            <person name="Henkel C."/>
            <person name="Chen W.J."/>
            <person name="Zahm M."/>
            <person name="Cabau C."/>
            <person name="Klopp C."/>
            <person name="Thompson A.W."/>
            <person name="Robinson-Rechavi M."/>
            <person name="Braasch I."/>
            <person name="Lecointre G."/>
            <person name="Bobe J."/>
            <person name="Postlethwait J.H."/>
            <person name="Berthelot C."/>
            <person name="Roest Crollius H."/>
            <person name="Guiguen Y."/>
        </authorList>
    </citation>
    <scope>NUCLEOTIDE SEQUENCE</scope>
    <source>
        <strain evidence="2">WJC10195</strain>
    </source>
</reference>
<organism evidence="2 3">
    <name type="scientific">Synaphobranchus kaupii</name>
    <name type="common">Kaup's arrowtooth eel</name>
    <dbReference type="NCBI Taxonomy" id="118154"/>
    <lineage>
        <taxon>Eukaryota</taxon>
        <taxon>Metazoa</taxon>
        <taxon>Chordata</taxon>
        <taxon>Craniata</taxon>
        <taxon>Vertebrata</taxon>
        <taxon>Euteleostomi</taxon>
        <taxon>Actinopterygii</taxon>
        <taxon>Neopterygii</taxon>
        <taxon>Teleostei</taxon>
        <taxon>Anguilliformes</taxon>
        <taxon>Synaphobranchidae</taxon>
        <taxon>Synaphobranchus</taxon>
    </lineage>
</organism>
<dbReference type="Proteomes" id="UP001152622">
    <property type="component" value="Chromosome 10"/>
</dbReference>
<proteinExistence type="predicted"/>
<name>A0A9Q1INU8_SYNKA</name>